<dbReference type="Gene3D" id="3.10.450.50">
    <property type="match status" value="1"/>
</dbReference>
<comment type="caution">
    <text evidence="2">The sequence shown here is derived from an EMBL/GenBank/DDBJ whole genome shotgun (WGS) entry which is preliminary data.</text>
</comment>
<evidence type="ECO:0000313" key="3">
    <source>
        <dbReference type="Proteomes" id="UP000672526"/>
    </source>
</evidence>
<accession>A0ABN7LJH0</accession>
<reference evidence="2 3" key="1">
    <citation type="submission" date="2021-02" db="EMBL/GenBank/DDBJ databases">
        <authorList>
            <person name="Vanwijnsberghe S."/>
        </authorList>
    </citation>
    <scope>NUCLEOTIDE SEQUENCE [LARGE SCALE GENOMIC DNA]</scope>
    <source>
        <strain evidence="2 3">LMG 31837</strain>
    </source>
</reference>
<dbReference type="Pfam" id="PF12680">
    <property type="entry name" value="SnoaL_2"/>
    <property type="match status" value="1"/>
</dbReference>
<evidence type="ECO:0000313" key="2">
    <source>
        <dbReference type="EMBL" id="CAE6750284.1"/>
    </source>
</evidence>
<protein>
    <recommendedName>
        <fullName evidence="1">SnoaL-like domain-containing protein</fullName>
    </recommendedName>
</protein>
<feature type="domain" description="SnoaL-like" evidence="1">
    <location>
        <begin position="9"/>
        <end position="93"/>
    </location>
</feature>
<proteinExistence type="predicted"/>
<gene>
    <name evidence="2" type="ORF">R69888_02940</name>
</gene>
<name>A0ABN7LJH0_9BURK</name>
<dbReference type="EMBL" id="CAJNBK010000006">
    <property type="protein sequence ID" value="CAE6750284.1"/>
    <property type="molecule type" value="Genomic_DNA"/>
</dbReference>
<evidence type="ECO:0000259" key="1">
    <source>
        <dbReference type="Pfam" id="PF12680"/>
    </source>
</evidence>
<dbReference type="Proteomes" id="UP000672526">
    <property type="component" value="Unassembled WGS sequence"/>
</dbReference>
<organism evidence="2 3">
    <name type="scientific">Paraburkholderia haematera</name>
    <dbReference type="NCBI Taxonomy" id="2793077"/>
    <lineage>
        <taxon>Bacteria</taxon>
        <taxon>Pseudomonadati</taxon>
        <taxon>Pseudomonadota</taxon>
        <taxon>Betaproteobacteria</taxon>
        <taxon>Burkholderiales</taxon>
        <taxon>Burkholderiaceae</taxon>
        <taxon>Paraburkholderia</taxon>
    </lineage>
</organism>
<keyword evidence="3" id="KW-1185">Reference proteome</keyword>
<sequence length="121" mass="13543">MSPETLWNRYAATWSRDSDTRIGELAACLADNVMYCDPNGPIEGRLAISAYMGDFQQNVPGGTFRIRTLLHHHDRTLAHWSLHGPDNSTLQTGTSFGLLSNDGRLQSITGFFYRPDEDQPT</sequence>
<dbReference type="InterPro" id="IPR037401">
    <property type="entry name" value="SnoaL-like"/>
</dbReference>
<dbReference type="InterPro" id="IPR032710">
    <property type="entry name" value="NTF2-like_dom_sf"/>
</dbReference>
<dbReference type="SUPFAM" id="SSF54427">
    <property type="entry name" value="NTF2-like"/>
    <property type="match status" value="1"/>
</dbReference>